<evidence type="ECO:0000256" key="7">
    <source>
        <dbReference type="SAM" id="SignalP"/>
    </source>
</evidence>
<keyword evidence="4 7" id="KW-0732">Signal</keyword>
<dbReference type="PANTHER" id="PTHR34296">
    <property type="entry name" value="TRANSCRIPTIONAL ACTIVATOR PROTEIN MED"/>
    <property type="match status" value="1"/>
</dbReference>
<dbReference type="RefSeq" id="WP_249242817.1">
    <property type="nucleotide sequence ID" value="NZ_CP096649.1"/>
</dbReference>
<dbReference type="Gene3D" id="3.40.50.2300">
    <property type="match status" value="2"/>
</dbReference>
<dbReference type="PROSITE" id="PS51257">
    <property type="entry name" value="PROKAR_LIPOPROTEIN"/>
    <property type="match status" value="1"/>
</dbReference>
<dbReference type="GO" id="GO:0005886">
    <property type="term" value="C:plasma membrane"/>
    <property type="evidence" value="ECO:0007669"/>
    <property type="project" value="UniProtKB-SubCell"/>
</dbReference>
<evidence type="ECO:0000259" key="8">
    <source>
        <dbReference type="Pfam" id="PF02608"/>
    </source>
</evidence>
<dbReference type="KEGG" id="fms:M1R53_01375"/>
<evidence type="ECO:0000313" key="10">
    <source>
        <dbReference type="Proteomes" id="UP000831151"/>
    </source>
</evidence>
<protein>
    <submittedName>
        <fullName evidence="9">BMP family ABC transporter substrate-binding protein</fullName>
    </submittedName>
</protein>
<dbReference type="Pfam" id="PF02608">
    <property type="entry name" value="Bmp"/>
    <property type="match status" value="1"/>
</dbReference>
<dbReference type="AlphaFoldDB" id="A0A9E7DJJ2"/>
<keyword evidence="5" id="KW-0472">Membrane</keyword>
<comment type="subcellular location">
    <subcellularLocation>
        <location evidence="1">Cell membrane</location>
        <topology evidence="1">Lipid-anchor</topology>
    </subcellularLocation>
</comment>
<feature type="domain" description="ABC transporter substrate-binding protein PnrA-like" evidence="8">
    <location>
        <begin position="35"/>
        <end position="344"/>
    </location>
</feature>
<dbReference type="EMBL" id="CP096649">
    <property type="protein sequence ID" value="UQK59352.1"/>
    <property type="molecule type" value="Genomic_DNA"/>
</dbReference>
<organism evidence="9 10">
    <name type="scientific">Fenollaria massiliensis</name>
    <dbReference type="NCBI Taxonomy" id="938288"/>
    <lineage>
        <taxon>Bacteria</taxon>
        <taxon>Bacillati</taxon>
        <taxon>Bacillota</taxon>
        <taxon>Clostridia</taxon>
        <taxon>Eubacteriales</taxon>
        <taxon>Fenollaria</taxon>
    </lineage>
</organism>
<dbReference type="InterPro" id="IPR050957">
    <property type="entry name" value="BMP_lipoprotein"/>
</dbReference>
<keyword evidence="10" id="KW-1185">Reference proteome</keyword>
<feature type="signal peptide" evidence="7">
    <location>
        <begin position="1"/>
        <end position="20"/>
    </location>
</feature>
<proteinExistence type="inferred from homology"/>
<evidence type="ECO:0000256" key="4">
    <source>
        <dbReference type="ARBA" id="ARBA00022729"/>
    </source>
</evidence>
<evidence type="ECO:0000313" key="9">
    <source>
        <dbReference type="EMBL" id="UQK59352.1"/>
    </source>
</evidence>
<feature type="chain" id="PRO_5038584409" evidence="7">
    <location>
        <begin position="21"/>
        <end position="353"/>
    </location>
</feature>
<dbReference type="InterPro" id="IPR028082">
    <property type="entry name" value="Peripla_BP_I"/>
</dbReference>
<keyword evidence="6" id="KW-0449">Lipoprotein</keyword>
<accession>A0A9E7DJJ2</accession>
<name>A0A9E7DJJ2_9FIRM</name>
<gene>
    <name evidence="9" type="ORF">M1R53_01375</name>
</gene>
<dbReference type="Proteomes" id="UP000831151">
    <property type="component" value="Chromosome"/>
</dbReference>
<sequence length="353" mass="39125">MYKKILAMLMVLCLALTGCAKDEKTSKDDKKDLSILLLINGTLGDKSFFDSAEAGMNLIKEKYPEITTKTIEMGVDETKYNAIIEENVSSKSYDIIVVGTWQLKDKVQKISEKYPEQNFILFDDNANDGEKKYDNIYSILYKQNEGGFLAGALAGLVENGEGYDFAKKSKNIGLIGGMDNKIVKDFLLGFEDGAKYIDKDIKVLTSYVGNFTDAIKAKDLANILYKEKNVDVIFNAASIAGLGIIDSAAETEHYVIGVDSDQAALLGEEKAKYILTSILKRVDTSLLRAIDKYKAGEKIFGTTEFLGIKDDAIGIADNDFYKNTVSEADRAKINEIIEELKADKITIRSEFND</sequence>
<evidence type="ECO:0000256" key="2">
    <source>
        <dbReference type="ARBA" id="ARBA00008610"/>
    </source>
</evidence>
<evidence type="ECO:0000256" key="1">
    <source>
        <dbReference type="ARBA" id="ARBA00004193"/>
    </source>
</evidence>
<keyword evidence="3" id="KW-1003">Cell membrane</keyword>
<comment type="similarity">
    <text evidence="2">Belongs to the BMP lipoprotein family.</text>
</comment>
<evidence type="ECO:0000256" key="5">
    <source>
        <dbReference type="ARBA" id="ARBA00023136"/>
    </source>
</evidence>
<evidence type="ECO:0000256" key="6">
    <source>
        <dbReference type="ARBA" id="ARBA00023288"/>
    </source>
</evidence>
<dbReference type="PANTHER" id="PTHR34296:SF2">
    <property type="entry name" value="ABC TRANSPORTER GUANOSINE-BINDING PROTEIN NUPN"/>
    <property type="match status" value="1"/>
</dbReference>
<dbReference type="SUPFAM" id="SSF53822">
    <property type="entry name" value="Periplasmic binding protein-like I"/>
    <property type="match status" value="1"/>
</dbReference>
<reference evidence="9" key="1">
    <citation type="submission" date="2022-04" db="EMBL/GenBank/DDBJ databases">
        <title>Complete genome sequences of Ezakiella coagulans and Fenollaria massiliensis.</title>
        <authorList>
            <person name="France M.T."/>
            <person name="Clifford J."/>
            <person name="Narina S."/>
            <person name="Rutt L."/>
            <person name="Ravel J."/>
        </authorList>
    </citation>
    <scope>NUCLEOTIDE SEQUENCE</scope>
    <source>
        <strain evidence="9">C0061C2</strain>
    </source>
</reference>
<dbReference type="InterPro" id="IPR003760">
    <property type="entry name" value="PnrA-like"/>
</dbReference>
<evidence type="ECO:0000256" key="3">
    <source>
        <dbReference type="ARBA" id="ARBA00022475"/>
    </source>
</evidence>